<dbReference type="InterPro" id="IPR012337">
    <property type="entry name" value="RNaseH-like_sf"/>
</dbReference>
<feature type="domain" description="Piwi" evidence="1">
    <location>
        <begin position="547"/>
        <end position="898"/>
    </location>
</feature>
<organism evidence="2 3">
    <name type="scientific">Heterodera trifolii</name>
    <dbReference type="NCBI Taxonomy" id="157864"/>
    <lineage>
        <taxon>Eukaryota</taxon>
        <taxon>Metazoa</taxon>
        <taxon>Ecdysozoa</taxon>
        <taxon>Nematoda</taxon>
        <taxon>Chromadorea</taxon>
        <taxon>Rhabditida</taxon>
        <taxon>Tylenchina</taxon>
        <taxon>Tylenchomorpha</taxon>
        <taxon>Tylenchoidea</taxon>
        <taxon>Heteroderidae</taxon>
        <taxon>Heteroderinae</taxon>
        <taxon>Heterodera</taxon>
    </lineage>
</organism>
<dbReference type="InterPro" id="IPR036085">
    <property type="entry name" value="PAZ_dom_sf"/>
</dbReference>
<dbReference type="Proteomes" id="UP001620626">
    <property type="component" value="Unassembled WGS sequence"/>
</dbReference>
<proteinExistence type="predicted"/>
<dbReference type="SUPFAM" id="SSF53098">
    <property type="entry name" value="Ribonuclease H-like"/>
    <property type="match status" value="1"/>
</dbReference>
<dbReference type="EMBL" id="JBICBT010001039">
    <property type="protein sequence ID" value="KAL3086493.1"/>
    <property type="molecule type" value="Genomic_DNA"/>
</dbReference>
<dbReference type="SUPFAM" id="SSF101690">
    <property type="entry name" value="PAZ domain"/>
    <property type="match status" value="1"/>
</dbReference>
<gene>
    <name evidence="2" type="ORF">niasHT_033796</name>
</gene>
<accession>A0ABD2J7C3</accession>
<dbReference type="Gene3D" id="3.30.420.10">
    <property type="entry name" value="Ribonuclease H-like superfamily/Ribonuclease H"/>
    <property type="match status" value="1"/>
</dbReference>
<protein>
    <recommendedName>
        <fullName evidence="1">Piwi domain-containing protein</fullName>
    </recommendedName>
</protein>
<comment type="caution">
    <text evidence="2">The sequence shown here is derived from an EMBL/GenBank/DDBJ whole genome shotgun (WGS) entry which is preliminary data.</text>
</comment>
<dbReference type="Gene3D" id="2.170.260.10">
    <property type="entry name" value="paz domain"/>
    <property type="match status" value="1"/>
</dbReference>
<dbReference type="SMART" id="SM00950">
    <property type="entry name" value="Piwi"/>
    <property type="match status" value="1"/>
</dbReference>
<dbReference type="InterPro" id="IPR003165">
    <property type="entry name" value="Piwi"/>
</dbReference>
<dbReference type="Gene3D" id="3.40.50.2300">
    <property type="match status" value="1"/>
</dbReference>
<dbReference type="PANTHER" id="PTHR22891">
    <property type="entry name" value="EUKARYOTIC TRANSLATION INITIATION FACTOR 2C"/>
    <property type="match status" value="1"/>
</dbReference>
<evidence type="ECO:0000313" key="2">
    <source>
        <dbReference type="EMBL" id="KAL3086493.1"/>
    </source>
</evidence>
<name>A0ABD2J7C3_9BILA</name>
<sequence length="950" mass="108644">MEIDWERETQLPNKLNYNGNFPQITNSMKVVTNAFEFNLEKAPDKVYQYDLHFCAEYVNPKWSKTLSRGPNRDESNETRRELNLSLWKILFDANKLFFGNKNNFCYDCDRQLYSTKYLKVTRIFQIGAENKAWLSRRSCDFLGNFVSFNAVLSYRGDITVKNVCQMQPGSELNSACNFLKVLSTQRMHELKDYYLFGHQLIDKETLIPLSDNPCICKDGMQINVRMVGDGDFYGRNRRAIIQLDAKKSLVYPSVELIEFICRFIGCPPEYENNAQETINHIQETIREPTNLSRINNEIRGIALQTMHLEKNQITFIAEGIAKRKPDECGIKLNYPRLPSVVYRKGNQESYFPIELLQIVDGQRVPIMKRTSSLNEQNNEICQILPSDYLAAIDKQRNKKAKLNDDKNAFLKAHGVRVGSEPIKAEARLLYPPAIACPLAGEHKAQKNRENFEPDQNGDFGYCFNDRKKELQYSKPSNFPEGKKWVFIIVEESFENCMPFINELRNCAKFRGVVFTTPLFVAISYEQANSLEKVRTAFNRYKQTNVRFILLLAPGKDSAHSIDIHYFFKLMEQQSGILTQHISLKTVNMVMQQTKDWRRIVENIMLKMNLKLGGNNYELRTSSSFMNASQSSEDIVSKRWLGSKRMFIGMNISQAPPQSLFERRTGKAPAIPTIFGFAYTVSGQMLQMNGTYWMQQSCIINGKMEQMTNAIKQALRSFYDSEKAFPKHIFVFRAGASESDFKRIAYWERKAFDTAFAEVSSERMKPIGFSAPKQPALTIIVCQRNANYRLVKSGGSGFMSAPPPEENCPPGTVLDKTVMNASLTEFLLVGHRTREGTTAKPMLCTVVVDTAEPRVSLSELENITYCLCFQHGNCFNSTAVPGVLYAAGELAKRGRNNWRTFTNDGEKKAHVDIPRDNSNRVDAAKLDAQRTKHFAKLTDELGPTIKGKFWA</sequence>
<reference evidence="2 3" key="1">
    <citation type="submission" date="2024-10" db="EMBL/GenBank/DDBJ databases">
        <authorList>
            <person name="Kim D."/>
        </authorList>
    </citation>
    <scope>NUCLEOTIDE SEQUENCE [LARGE SCALE GENOMIC DNA]</scope>
    <source>
        <strain evidence="2">BH-2024</strain>
    </source>
</reference>
<evidence type="ECO:0000313" key="3">
    <source>
        <dbReference type="Proteomes" id="UP001620626"/>
    </source>
</evidence>
<dbReference type="Pfam" id="PF02171">
    <property type="entry name" value="Piwi"/>
    <property type="match status" value="1"/>
</dbReference>
<dbReference type="AlphaFoldDB" id="A0ABD2J7C3"/>
<dbReference type="PROSITE" id="PS50822">
    <property type="entry name" value="PIWI"/>
    <property type="match status" value="1"/>
</dbReference>
<evidence type="ECO:0000259" key="1">
    <source>
        <dbReference type="PROSITE" id="PS50822"/>
    </source>
</evidence>
<dbReference type="InterPro" id="IPR036397">
    <property type="entry name" value="RNaseH_sf"/>
</dbReference>
<keyword evidence="3" id="KW-1185">Reference proteome</keyword>